<proteinExistence type="inferred from homology"/>
<reference evidence="7" key="1">
    <citation type="submission" date="2023-08" db="EMBL/GenBank/DDBJ databases">
        <authorList>
            <person name="Chen Y."/>
            <person name="Shah S."/>
            <person name="Dougan E. K."/>
            <person name="Thang M."/>
            <person name="Chan C."/>
        </authorList>
    </citation>
    <scope>NUCLEOTIDE SEQUENCE</scope>
</reference>
<accession>A0AA36ISF0</accession>
<comment type="similarity">
    <text evidence="2">Belongs to the carotenoid oxygenase family.</text>
</comment>
<keyword evidence="8" id="KW-1185">Reference proteome</keyword>
<keyword evidence="3" id="KW-0479">Metal-binding</keyword>
<evidence type="ECO:0000256" key="4">
    <source>
        <dbReference type="ARBA" id="ARBA00023002"/>
    </source>
</evidence>
<dbReference type="PANTHER" id="PTHR10543">
    <property type="entry name" value="BETA-CAROTENE DIOXYGENASE"/>
    <property type="match status" value="1"/>
</dbReference>
<sequence length="603" mass="65944">MDLAWRPPLTPNAPAAADAAGMAPALRRRGGEGFGTAAHGARLVPVAALTAAAVGTRRRKAPAARGRAARAFSAEAWRQGFLEPEDLEQGFYFVDCELPEDLKGTYFRNGPGKFQAGEDTVVHEMDGDGLMLAMTFDPEEKKVCVRHRLVQTQGLLRDQFSKGMYTKGHHGTPSSGGGSLDPRRNAPKHAANATMVYWENKLLACGCFGKPFEIDPACLGTVLGNEDEGSWNIENSLDSETTIGSFPKVCGTEGCLTFISQSPSALDTTVRYVEYAPGAWRPRYPKPRQFSVGGYTRFSDFGITPRWLVLAKPPLKVDALGAALGKTFSEVLNFDASGSGELIFATRLRRDEQEITVPVDGLVCEEFVNAYEDGTSVILDMVAADRWDGRAGVPFPPRWEQDPGGWPRKRLVRYEVDLASKTFTKKEGFLAKNLGFSCVNPAVVGKKHRFVFGAVAHADGPDGPAQGGVAKIDMETGEVDEWLLGPSEFCGEPLFIPREGNEEDSGYLMSVIYNGEANRSECVVLDAQSPSSGPVARFALEQAMPHGQRGTWVPELTYTEEEMKRKTTLMRMFAKKSKEWNAVELGFSAMGSQLFQRQGTRMR</sequence>
<evidence type="ECO:0000256" key="6">
    <source>
        <dbReference type="SAM" id="MobiDB-lite"/>
    </source>
</evidence>
<evidence type="ECO:0000256" key="5">
    <source>
        <dbReference type="ARBA" id="ARBA00023004"/>
    </source>
</evidence>
<dbReference type="EMBL" id="CAUJNA010002247">
    <property type="protein sequence ID" value="CAJ1392029.1"/>
    <property type="molecule type" value="Genomic_DNA"/>
</dbReference>
<keyword evidence="4" id="KW-0560">Oxidoreductase</keyword>
<evidence type="ECO:0000313" key="8">
    <source>
        <dbReference type="Proteomes" id="UP001178507"/>
    </source>
</evidence>
<feature type="region of interest" description="Disordered" evidence="6">
    <location>
        <begin position="166"/>
        <end position="186"/>
    </location>
</feature>
<dbReference type="PANTHER" id="PTHR10543:SF89">
    <property type="entry name" value="CAROTENOID 9,10(9',10')-CLEAVAGE DIOXYGENASE 1"/>
    <property type="match status" value="1"/>
</dbReference>
<dbReference type="Pfam" id="PF03055">
    <property type="entry name" value="RPE65"/>
    <property type="match status" value="1"/>
</dbReference>
<dbReference type="GO" id="GO:0046872">
    <property type="term" value="F:metal ion binding"/>
    <property type="evidence" value="ECO:0007669"/>
    <property type="project" value="UniProtKB-KW"/>
</dbReference>
<dbReference type="Proteomes" id="UP001178507">
    <property type="component" value="Unassembled WGS sequence"/>
</dbReference>
<comment type="caution">
    <text evidence="7">The sequence shown here is derived from an EMBL/GenBank/DDBJ whole genome shotgun (WGS) entry which is preliminary data.</text>
</comment>
<evidence type="ECO:0000256" key="1">
    <source>
        <dbReference type="ARBA" id="ARBA00001954"/>
    </source>
</evidence>
<evidence type="ECO:0000256" key="3">
    <source>
        <dbReference type="ARBA" id="ARBA00022723"/>
    </source>
</evidence>
<name>A0AA36ISF0_9DINO</name>
<keyword evidence="5" id="KW-0408">Iron</keyword>
<dbReference type="GO" id="GO:0010436">
    <property type="term" value="F:carotenoid dioxygenase activity"/>
    <property type="evidence" value="ECO:0007669"/>
    <property type="project" value="TreeGrafter"/>
</dbReference>
<evidence type="ECO:0000256" key="2">
    <source>
        <dbReference type="ARBA" id="ARBA00006787"/>
    </source>
</evidence>
<comment type="cofactor">
    <cofactor evidence="1">
        <name>Fe(2+)</name>
        <dbReference type="ChEBI" id="CHEBI:29033"/>
    </cofactor>
</comment>
<dbReference type="AlphaFoldDB" id="A0AA36ISF0"/>
<evidence type="ECO:0000313" key="7">
    <source>
        <dbReference type="EMBL" id="CAJ1392029.1"/>
    </source>
</evidence>
<evidence type="ECO:0008006" key="9">
    <source>
        <dbReference type="Google" id="ProtNLM"/>
    </source>
</evidence>
<organism evidence="7 8">
    <name type="scientific">Effrenium voratum</name>
    <dbReference type="NCBI Taxonomy" id="2562239"/>
    <lineage>
        <taxon>Eukaryota</taxon>
        <taxon>Sar</taxon>
        <taxon>Alveolata</taxon>
        <taxon>Dinophyceae</taxon>
        <taxon>Suessiales</taxon>
        <taxon>Symbiodiniaceae</taxon>
        <taxon>Effrenium</taxon>
    </lineage>
</organism>
<gene>
    <name evidence="7" type="ORF">EVOR1521_LOCUS17228</name>
</gene>
<protein>
    <recommendedName>
        <fullName evidence="9">Apocarotenoid-15,15'-oxygenase</fullName>
    </recommendedName>
</protein>
<dbReference type="GO" id="GO:0016121">
    <property type="term" value="P:carotene catabolic process"/>
    <property type="evidence" value="ECO:0007669"/>
    <property type="project" value="TreeGrafter"/>
</dbReference>
<dbReference type="InterPro" id="IPR004294">
    <property type="entry name" value="Carotenoid_Oase"/>
</dbReference>